<comment type="subcellular location">
    <subcellularLocation>
        <location evidence="1">Membrane</location>
        <topology evidence="1">Multi-pass membrane protein</topology>
    </subcellularLocation>
</comment>
<dbReference type="PANTHER" id="PTHR11266:SF17">
    <property type="entry name" value="PROTEIN MPV17"/>
    <property type="match status" value="1"/>
</dbReference>
<feature type="transmembrane region" description="Helical" evidence="7">
    <location>
        <begin position="90"/>
        <end position="112"/>
    </location>
</feature>
<dbReference type="Proteomes" id="UP001152747">
    <property type="component" value="Unassembled WGS sequence"/>
</dbReference>
<organism evidence="8 9">
    <name type="scientific">Caenorhabditis angaria</name>
    <dbReference type="NCBI Taxonomy" id="860376"/>
    <lineage>
        <taxon>Eukaryota</taxon>
        <taxon>Metazoa</taxon>
        <taxon>Ecdysozoa</taxon>
        <taxon>Nematoda</taxon>
        <taxon>Chromadorea</taxon>
        <taxon>Rhabditida</taxon>
        <taxon>Rhabditina</taxon>
        <taxon>Rhabditomorpha</taxon>
        <taxon>Rhabditoidea</taxon>
        <taxon>Rhabditidae</taxon>
        <taxon>Peloderinae</taxon>
        <taxon>Caenorhabditis</taxon>
    </lineage>
</organism>
<dbReference type="GO" id="GO:0016020">
    <property type="term" value="C:membrane"/>
    <property type="evidence" value="ECO:0007669"/>
    <property type="project" value="UniProtKB-SubCell"/>
</dbReference>
<evidence type="ECO:0000256" key="6">
    <source>
        <dbReference type="ARBA" id="ARBA00049743"/>
    </source>
</evidence>
<dbReference type="EMBL" id="CANHGI010000002">
    <property type="protein sequence ID" value="CAI5441199.1"/>
    <property type="molecule type" value="Genomic_DNA"/>
</dbReference>
<evidence type="ECO:0000256" key="4">
    <source>
        <dbReference type="ARBA" id="ARBA00022989"/>
    </source>
</evidence>
<feature type="transmembrane region" description="Helical" evidence="7">
    <location>
        <begin position="150"/>
        <end position="168"/>
    </location>
</feature>
<evidence type="ECO:0000256" key="7">
    <source>
        <dbReference type="RuleBase" id="RU363053"/>
    </source>
</evidence>
<evidence type="ECO:0000313" key="8">
    <source>
        <dbReference type="EMBL" id="CAI5441199.1"/>
    </source>
</evidence>
<evidence type="ECO:0000256" key="5">
    <source>
        <dbReference type="ARBA" id="ARBA00023136"/>
    </source>
</evidence>
<comment type="similarity">
    <text evidence="2 7">Belongs to the peroxisomal membrane protein PXMP2/4 family.</text>
</comment>
<dbReference type="GO" id="GO:1901858">
    <property type="term" value="P:regulation of mitochondrial DNA metabolic process"/>
    <property type="evidence" value="ECO:0007669"/>
    <property type="project" value="TreeGrafter"/>
</dbReference>
<protein>
    <recommendedName>
        <fullName evidence="6">Mitochondrial inner membrane protein Mpv17</fullName>
    </recommendedName>
</protein>
<dbReference type="GO" id="GO:0005739">
    <property type="term" value="C:mitochondrion"/>
    <property type="evidence" value="ECO:0007669"/>
    <property type="project" value="TreeGrafter"/>
</dbReference>
<evidence type="ECO:0000313" key="9">
    <source>
        <dbReference type="Proteomes" id="UP001152747"/>
    </source>
</evidence>
<reference evidence="8" key="1">
    <citation type="submission" date="2022-11" db="EMBL/GenBank/DDBJ databases">
        <authorList>
            <person name="Kikuchi T."/>
        </authorList>
    </citation>
    <scope>NUCLEOTIDE SEQUENCE</scope>
    <source>
        <strain evidence="8">PS1010</strain>
    </source>
</reference>
<accession>A0A9P1I9Z1</accession>
<keyword evidence="9" id="KW-1185">Reference proteome</keyword>
<dbReference type="AlphaFoldDB" id="A0A9P1I9Z1"/>
<dbReference type="GO" id="GO:0015267">
    <property type="term" value="F:channel activity"/>
    <property type="evidence" value="ECO:0007669"/>
    <property type="project" value="TreeGrafter"/>
</dbReference>
<feature type="transmembrane region" description="Helical" evidence="7">
    <location>
        <begin position="20"/>
        <end position="37"/>
    </location>
</feature>
<dbReference type="InterPro" id="IPR007248">
    <property type="entry name" value="Mpv17_PMP22"/>
</dbReference>
<proteinExistence type="inferred from homology"/>
<keyword evidence="3 7" id="KW-0812">Transmembrane</keyword>
<dbReference type="OrthoDB" id="430207at2759"/>
<keyword evidence="5 7" id="KW-0472">Membrane</keyword>
<feature type="transmembrane region" description="Helical" evidence="7">
    <location>
        <begin position="49"/>
        <end position="70"/>
    </location>
</feature>
<sequence>MGILSKFNRILNNHPMMTQMIVSGGIVATGDIIAQYIEEKQKWDKIRTFRFATLVGCCIVPFQSAWYRYLQCVQHSNLHLKVAKRLAYDQLVFSPLLNILILTGLPLAEGYSWKRSIEIMKEEWLDIFIDSLKLWPAVQIINFYFVPLNYRVLLIQFVGLVWSTYLSLKTSRKLQ</sequence>
<evidence type="ECO:0000256" key="3">
    <source>
        <dbReference type="ARBA" id="ARBA00022692"/>
    </source>
</evidence>
<evidence type="ECO:0000256" key="2">
    <source>
        <dbReference type="ARBA" id="ARBA00006824"/>
    </source>
</evidence>
<dbReference type="Pfam" id="PF04117">
    <property type="entry name" value="Mpv17_PMP22"/>
    <property type="match status" value="1"/>
</dbReference>
<comment type="caution">
    <text evidence="8">The sequence shown here is derived from an EMBL/GenBank/DDBJ whole genome shotgun (WGS) entry which is preliminary data.</text>
</comment>
<gene>
    <name evidence="8" type="ORF">CAMP_LOCUS3836</name>
</gene>
<keyword evidence="4 7" id="KW-1133">Transmembrane helix</keyword>
<name>A0A9P1I9Z1_9PELO</name>
<dbReference type="PANTHER" id="PTHR11266">
    <property type="entry name" value="PEROXISOMAL MEMBRANE PROTEIN 2, PXMP2 MPV17"/>
    <property type="match status" value="1"/>
</dbReference>
<evidence type="ECO:0000256" key="1">
    <source>
        <dbReference type="ARBA" id="ARBA00004141"/>
    </source>
</evidence>